<dbReference type="InterPro" id="IPR001356">
    <property type="entry name" value="HD"/>
</dbReference>
<evidence type="ECO:0000313" key="5">
    <source>
        <dbReference type="Proteomes" id="UP000785679"/>
    </source>
</evidence>
<feature type="domain" description="Homeobox" evidence="3">
    <location>
        <begin position="86"/>
        <end position="147"/>
    </location>
</feature>
<proteinExistence type="predicted"/>
<dbReference type="OrthoDB" id="313330at2759"/>
<dbReference type="EMBL" id="RRYP01011173">
    <property type="protein sequence ID" value="TNV77906.1"/>
    <property type="molecule type" value="Genomic_DNA"/>
</dbReference>
<keyword evidence="1" id="KW-0539">Nucleus</keyword>
<keyword evidence="5" id="KW-1185">Reference proteome</keyword>
<feature type="region of interest" description="Disordered" evidence="2">
    <location>
        <begin position="1"/>
        <end position="52"/>
    </location>
</feature>
<dbReference type="SMART" id="SM00389">
    <property type="entry name" value="HOX"/>
    <property type="match status" value="1"/>
</dbReference>
<comment type="caution">
    <text evidence="4">The sequence shown here is derived from an EMBL/GenBank/DDBJ whole genome shotgun (WGS) entry which is preliminary data.</text>
</comment>
<dbReference type="CDD" id="cd00086">
    <property type="entry name" value="homeodomain"/>
    <property type="match status" value="1"/>
</dbReference>
<organism evidence="4 5">
    <name type="scientific">Halteria grandinella</name>
    <dbReference type="NCBI Taxonomy" id="5974"/>
    <lineage>
        <taxon>Eukaryota</taxon>
        <taxon>Sar</taxon>
        <taxon>Alveolata</taxon>
        <taxon>Ciliophora</taxon>
        <taxon>Intramacronucleata</taxon>
        <taxon>Spirotrichea</taxon>
        <taxon>Stichotrichia</taxon>
        <taxon>Sporadotrichida</taxon>
        <taxon>Halteriidae</taxon>
        <taxon>Halteria</taxon>
    </lineage>
</organism>
<accession>A0A8J8NPJ8</accession>
<evidence type="ECO:0000256" key="2">
    <source>
        <dbReference type="SAM" id="MobiDB-lite"/>
    </source>
</evidence>
<dbReference type="GO" id="GO:0005634">
    <property type="term" value="C:nucleus"/>
    <property type="evidence" value="ECO:0007669"/>
    <property type="project" value="UniProtKB-SubCell"/>
</dbReference>
<feature type="compositionally biased region" description="Polar residues" evidence="2">
    <location>
        <begin position="1"/>
        <end position="26"/>
    </location>
</feature>
<sequence length="378" mass="43032">MNISQNRIKNQQPLIESPNASSQKLSINKDDFNREDFNIGRPVTSASKSTYQKGKSSLGYRELRVSQQSHQSIKSVLAISSQDSDSQAFNNRARKKENQIKYLMNEFHKFQGPWTKEQIAQYSRQTGLTESQVYKWNWDQRKKIQSQIQSQGRLGNLVNSLSQESQGKRTRQEDSKDVGKVKRDEFGGYCCKRIKTLDKSQNAKDESSDAEDPKDCFEESLCKLLGIDVESKAHEIALQTYQELRSKQQECYQSQSFFNSTTASLDKNNLNCDQNQAIQNNQSPTKRRTTIDVGGLNQPFEYWAFHTPEKIPSQQAYPGNSQKQDSVRNTFSDSKLNSVSLADIVINPFGQYGMIPPLGSNHLCGSNNTTQFRLNGDF</sequence>
<protein>
    <recommendedName>
        <fullName evidence="3">Homeobox domain-containing protein</fullName>
    </recommendedName>
</protein>
<name>A0A8J8NPJ8_HALGN</name>
<dbReference type="GO" id="GO:0003677">
    <property type="term" value="F:DNA binding"/>
    <property type="evidence" value="ECO:0007669"/>
    <property type="project" value="UniProtKB-UniRule"/>
</dbReference>
<dbReference type="PROSITE" id="PS50071">
    <property type="entry name" value="HOMEOBOX_2"/>
    <property type="match status" value="1"/>
</dbReference>
<keyword evidence="1" id="KW-0371">Homeobox</keyword>
<dbReference type="Gene3D" id="1.10.10.60">
    <property type="entry name" value="Homeodomain-like"/>
    <property type="match status" value="1"/>
</dbReference>
<dbReference type="Proteomes" id="UP000785679">
    <property type="component" value="Unassembled WGS sequence"/>
</dbReference>
<feature type="DNA-binding region" description="Homeobox" evidence="1">
    <location>
        <begin position="88"/>
        <end position="148"/>
    </location>
</feature>
<dbReference type="InterPro" id="IPR009057">
    <property type="entry name" value="Homeodomain-like_sf"/>
</dbReference>
<feature type="compositionally biased region" description="Basic and acidic residues" evidence="2">
    <location>
        <begin position="27"/>
        <end position="38"/>
    </location>
</feature>
<dbReference type="AlphaFoldDB" id="A0A8J8NPJ8"/>
<evidence type="ECO:0000259" key="3">
    <source>
        <dbReference type="PROSITE" id="PS50071"/>
    </source>
</evidence>
<reference evidence="4" key="1">
    <citation type="submission" date="2019-06" db="EMBL/GenBank/DDBJ databases">
        <authorList>
            <person name="Zheng W."/>
        </authorList>
    </citation>
    <scope>NUCLEOTIDE SEQUENCE</scope>
    <source>
        <strain evidence="4">QDHG01</strain>
    </source>
</reference>
<comment type="subcellular location">
    <subcellularLocation>
        <location evidence="1">Nucleus</location>
    </subcellularLocation>
</comment>
<evidence type="ECO:0000313" key="4">
    <source>
        <dbReference type="EMBL" id="TNV77906.1"/>
    </source>
</evidence>
<evidence type="ECO:0000256" key="1">
    <source>
        <dbReference type="PROSITE-ProRule" id="PRU00108"/>
    </source>
</evidence>
<gene>
    <name evidence="4" type="ORF">FGO68_gene3125</name>
</gene>
<keyword evidence="1" id="KW-0238">DNA-binding</keyword>
<dbReference type="SUPFAM" id="SSF46689">
    <property type="entry name" value="Homeodomain-like"/>
    <property type="match status" value="1"/>
</dbReference>